<dbReference type="STRING" id="1408416.GCA_000702765_01088"/>
<dbReference type="InterPro" id="IPR008949">
    <property type="entry name" value="Isoprenoid_synthase_dom_sf"/>
</dbReference>
<dbReference type="PROSITE" id="PS01045">
    <property type="entry name" value="SQUALEN_PHYTOEN_SYN_2"/>
    <property type="match status" value="1"/>
</dbReference>
<keyword evidence="2 3" id="KW-0808">Transferase</keyword>
<dbReference type="InterPro" id="IPR033904">
    <property type="entry name" value="Trans_IPPS_HH"/>
</dbReference>
<dbReference type="SFLD" id="SFLDG01212">
    <property type="entry name" value="Phytoene_synthase_like"/>
    <property type="match status" value="1"/>
</dbReference>
<proteinExistence type="predicted"/>
<evidence type="ECO:0000313" key="4">
    <source>
        <dbReference type="Proteomes" id="UP000290909"/>
    </source>
</evidence>
<reference evidence="3 4" key="1">
    <citation type="submission" date="2019-01" db="EMBL/GenBank/DDBJ databases">
        <authorList>
            <consortium name="Pathogen Informatics"/>
        </authorList>
    </citation>
    <scope>NUCLEOTIDE SEQUENCE [LARGE SCALE GENOMIC DNA]</scope>
    <source>
        <strain evidence="3 4">NCTC10172</strain>
    </source>
</reference>
<dbReference type="AlphaFoldDB" id="A0A449BIH6"/>
<dbReference type="SFLD" id="SFLDG01018">
    <property type="entry name" value="Squalene/Phytoene_Synthase_Lik"/>
    <property type="match status" value="1"/>
</dbReference>
<dbReference type="Proteomes" id="UP000290909">
    <property type="component" value="Chromosome"/>
</dbReference>
<dbReference type="InterPro" id="IPR019845">
    <property type="entry name" value="Squalene/phytoene_synthase_CS"/>
</dbReference>
<dbReference type="Gene3D" id="1.10.600.10">
    <property type="entry name" value="Farnesyl Diphosphate Synthase"/>
    <property type="match status" value="1"/>
</dbReference>
<dbReference type="EMBL" id="LR215050">
    <property type="protein sequence ID" value="VEU82264.1"/>
    <property type="molecule type" value="Genomic_DNA"/>
</dbReference>
<dbReference type="CDD" id="cd00683">
    <property type="entry name" value="Trans_IPPS_HH"/>
    <property type="match status" value="1"/>
</dbReference>
<gene>
    <name evidence="3" type="primary">crtM</name>
    <name evidence="3" type="ORF">NCTC10172_00272</name>
</gene>
<dbReference type="SFLD" id="SFLDS00005">
    <property type="entry name" value="Isoprenoid_Synthase_Type_I"/>
    <property type="match status" value="1"/>
</dbReference>
<dbReference type="InterPro" id="IPR044843">
    <property type="entry name" value="Trans_IPPS_bact-type"/>
</dbReference>
<accession>A0A449BIH6</accession>
<dbReference type="KEGG" id="ahk:NCTC10172_00272"/>
<dbReference type="GO" id="GO:0004311">
    <property type="term" value="F:geranylgeranyl diphosphate synthase activity"/>
    <property type="evidence" value="ECO:0007669"/>
    <property type="project" value="InterPro"/>
</dbReference>
<dbReference type="GO" id="GO:0051996">
    <property type="term" value="F:squalene synthase [NAD(P)H] activity"/>
    <property type="evidence" value="ECO:0007669"/>
    <property type="project" value="InterPro"/>
</dbReference>
<sequence>MSQLRRDYKKCERIIKKNSKTFYKAFSMLTNEDKKNAVYAVYAYCRYADDIIDQSNDLAALNQLKKELDDFVRNEEVNNFIFRALLDVRKKFYQDFDFKPFYDMLEGQYMDLNFKPINSLEELRNYATKVASSVGMMLTPILAPNGNKEKLDLVSYHLGVGMQITNILRDIGEDYKINRIYLPSDLMSKYNYKISDLAIGLINDDFMNLFNEIAFTAKTHYRIALENMDVFPKEERQILTYALVLYREIIDVIIENGYDVFSRKQSVSEMRKIKLIKEYTINE</sequence>
<dbReference type="GO" id="GO:0016117">
    <property type="term" value="P:carotenoid biosynthetic process"/>
    <property type="evidence" value="ECO:0007669"/>
    <property type="project" value="UniProtKB-ARBA"/>
</dbReference>
<dbReference type="Pfam" id="PF00494">
    <property type="entry name" value="SQS_PSY"/>
    <property type="match status" value="1"/>
</dbReference>
<dbReference type="PANTHER" id="PTHR31480">
    <property type="entry name" value="BIFUNCTIONAL LYCOPENE CYCLASE/PHYTOENE SYNTHASE"/>
    <property type="match status" value="1"/>
</dbReference>
<evidence type="ECO:0000256" key="1">
    <source>
        <dbReference type="ARBA" id="ARBA00004829"/>
    </source>
</evidence>
<dbReference type="EC" id="2.5.1.96" evidence="3"/>
<evidence type="ECO:0000313" key="3">
    <source>
        <dbReference type="EMBL" id="VEU82264.1"/>
    </source>
</evidence>
<protein>
    <submittedName>
        <fullName evidence="3">Dehydrosqualene synthase</fullName>
        <ecNumber evidence="3">2.5.1.96</ecNumber>
    </submittedName>
</protein>
<comment type="pathway">
    <text evidence="1">Carotenoid biosynthesis.</text>
</comment>
<keyword evidence="4" id="KW-1185">Reference proteome</keyword>
<dbReference type="SUPFAM" id="SSF48576">
    <property type="entry name" value="Terpenoid synthases"/>
    <property type="match status" value="1"/>
</dbReference>
<name>A0A449BIH6_9MOLU</name>
<organism evidence="3 4">
    <name type="scientific">Acholeplasma hippikon</name>
    <dbReference type="NCBI Taxonomy" id="264636"/>
    <lineage>
        <taxon>Bacteria</taxon>
        <taxon>Bacillati</taxon>
        <taxon>Mycoplasmatota</taxon>
        <taxon>Mollicutes</taxon>
        <taxon>Acholeplasmatales</taxon>
        <taxon>Acholeplasmataceae</taxon>
        <taxon>Acholeplasma</taxon>
    </lineage>
</organism>
<dbReference type="RefSeq" id="WP_035369660.1">
    <property type="nucleotide sequence ID" value="NZ_LR215050.1"/>
</dbReference>
<dbReference type="InterPro" id="IPR002060">
    <property type="entry name" value="Squ/phyt_synthse"/>
</dbReference>
<evidence type="ECO:0000256" key="2">
    <source>
        <dbReference type="ARBA" id="ARBA00022679"/>
    </source>
</evidence>